<dbReference type="Gene3D" id="3.40.50.300">
    <property type="entry name" value="P-loop containing nucleotide triphosphate hydrolases"/>
    <property type="match status" value="1"/>
</dbReference>
<evidence type="ECO:0000313" key="7">
    <source>
        <dbReference type="EMBL" id="PKY64795.1"/>
    </source>
</evidence>
<dbReference type="InterPro" id="IPR041628">
    <property type="entry name" value="ChlI/MoxR_AAA_lid"/>
</dbReference>
<dbReference type="GO" id="GO:0016887">
    <property type="term" value="F:ATP hydrolysis activity"/>
    <property type="evidence" value="ECO:0007669"/>
    <property type="project" value="InterPro"/>
</dbReference>
<feature type="domain" description="ChlI/MoxR AAA lid" evidence="6">
    <location>
        <begin position="330"/>
        <end position="400"/>
    </location>
</feature>
<reference evidence="7 8" key="1">
    <citation type="submission" date="2017-12" db="EMBL/GenBank/DDBJ databases">
        <title>Phylogenetic diversity of female urinary microbiome.</title>
        <authorList>
            <person name="Thomas-White K."/>
            <person name="Wolfe A.J."/>
        </authorList>
    </citation>
    <scope>NUCLEOTIDE SEQUENCE [LARGE SCALE GENOMIC DNA]</scope>
    <source>
        <strain evidence="7 8">UMB0018</strain>
    </source>
</reference>
<dbReference type="PANTHER" id="PTHR42759">
    <property type="entry name" value="MOXR FAMILY PROTEIN"/>
    <property type="match status" value="1"/>
</dbReference>
<dbReference type="CDD" id="cd00009">
    <property type="entry name" value="AAA"/>
    <property type="match status" value="1"/>
</dbReference>
<sequence length="411" mass="42827">MTSPIPGPSSDGVPQPGPAPTGAPQPVPAPTAAPGGYAPQGEVPTHGAPASYVPTAPTAQAAAPQEGAPQGAPQQVPSYSAPTGEGWSGRSLSESERRTQESLLTLKSEIGKAVVGQDGAITGLIVALVAGGHALLEGVPGVAKTLLVRTLARALDVDMARIQFTPDLMPADITGSMVWDAGQSKFVFREGPVFTNLLLADEINRTPPKTQSALLESMEEHTVSIDGETRILPDPFMVIATQNPVEYEGTYPLPEAQLDRFLLKLELPLPSREAEIDIIARHQAGFNPMSLAEAGIQPVAGAADIQAAHEAASRIEVAPAVMAYLVDLCRATRTSAAVRMGVSPRGATALLRTSRVWAFLQGRGFVTPDDVKTMAPVTLAHRLGLRAEANLEGVSATDVITGVLAATPVPR</sequence>
<evidence type="ECO:0000256" key="1">
    <source>
        <dbReference type="ARBA" id="ARBA00022741"/>
    </source>
</evidence>
<comment type="caution">
    <text evidence="7">The sequence shown here is derived from an EMBL/GenBank/DDBJ whole genome shotgun (WGS) entry which is preliminary data.</text>
</comment>
<feature type="compositionally biased region" description="Low complexity" evidence="4">
    <location>
        <begin position="32"/>
        <end position="41"/>
    </location>
</feature>
<gene>
    <name evidence="7" type="ORF">CYJ22_03330</name>
</gene>
<evidence type="ECO:0000259" key="5">
    <source>
        <dbReference type="Pfam" id="PF07726"/>
    </source>
</evidence>
<dbReference type="Pfam" id="PF17863">
    <property type="entry name" value="AAA_lid_2"/>
    <property type="match status" value="1"/>
</dbReference>
<dbReference type="InterPro" id="IPR011703">
    <property type="entry name" value="ATPase_AAA-3"/>
</dbReference>
<evidence type="ECO:0000256" key="4">
    <source>
        <dbReference type="SAM" id="MobiDB-lite"/>
    </source>
</evidence>
<feature type="domain" description="ATPase AAA-3" evidence="5">
    <location>
        <begin position="133"/>
        <end position="263"/>
    </location>
</feature>
<dbReference type="AlphaFoldDB" id="A0A2I1I0Z7"/>
<evidence type="ECO:0000313" key="8">
    <source>
        <dbReference type="Proteomes" id="UP000234198"/>
    </source>
</evidence>
<keyword evidence="2" id="KW-0067">ATP-binding</keyword>
<dbReference type="InterPro" id="IPR050764">
    <property type="entry name" value="CbbQ/NirQ/NorQ/GpvN"/>
</dbReference>
<feature type="region of interest" description="Disordered" evidence="4">
    <location>
        <begin position="1"/>
        <end position="100"/>
    </location>
</feature>
<dbReference type="Proteomes" id="UP000234198">
    <property type="component" value="Unassembled WGS sequence"/>
</dbReference>
<evidence type="ECO:0000256" key="2">
    <source>
        <dbReference type="ARBA" id="ARBA00022840"/>
    </source>
</evidence>
<evidence type="ECO:0000259" key="6">
    <source>
        <dbReference type="Pfam" id="PF17863"/>
    </source>
</evidence>
<feature type="compositionally biased region" description="Pro residues" evidence="4">
    <location>
        <begin position="15"/>
        <end position="31"/>
    </location>
</feature>
<dbReference type="PANTHER" id="PTHR42759:SF1">
    <property type="entry name" value="MAGNESIUM-CHELATASE SUBUNIT CHLD"/>
    <property type="match status" value="1"/>
</dbReference>
<name>A0A2I1I0Z7_9ACTO</name>
<feature type="compositionally biased region" description="Low complexity" evidence="4">
    <location>
        <begin position="54"/>
        <end position="75"/>
    </location>
</feature>
<dbReference type="InterPro" id="IPR027417">
    <property type="entry name" value="P-loop_NTPase"/>
</dbReference>
<organism evidence="7 8">
    <name type="scientific">Schaalia odontolytica</name>
    <dbReference type="NCBI Taxonomy" id="1660"/>
    <lineage>
        <taxon>Bacteria</taxon>
        <taxon>Bacillati</taxon>
        <taxon>Actinomycetota</taxon>
        <taxon>Actinomycetes</taxon>
        <taxon>Actinomycetales</taxon>
        <taxon>Actinomycetaceae</taxon>
        <taxon>Schaalia</taxon>
    </lineage>
</organism>
<dbReference type="FunFam" id="3.40.50.300:FF:000640">
    <property type="entry name" value="MoxR family ATPase"/>
    <property type="match status" value="1"/>
</dbReference>
<dbReference type="RefSeq" id="WP_101601081.1">
    <property type="nucleotide sequence ID" value="NZ_PKKM01000004.1"/>
</dbReference>
<dbReference type="EMBL" id="PKKM01000004">
    <property type="protein sequence ID" value="PKY64795.1"/>
    <property type="molecule type" value="Genomic_DNA"/>
</dbReference>
<dbReference type="GO" id="GO:0005524">
    <property type="term" value="F:ATP binding"/>
    <property type="evidence" value="ECO:0007669"/>
    <property type="project" value="UniProtKB-KW"/>
</dbReference>
<protein>
    <submittedName>
        <fullName evidence="7">AAA family ATPase</fullName>
    </submittedName>
</protein>
<evidence type="ECO:0000256" key="3">
    <source>
        <dbReference type="ARBA" id="ARBA00061607"/>
    </source>
</evidence>
<dbReference type="Pfam" id="PF07726">
    <property type="entry name" value="AAA_3"/>
    <property type="match status" value="1"/>
</dbReference>
<proteinExistence type="inferred from homology"/>
<accession>A0A2I1I0Z7</accession>
<keyword evidence="1" id="KW-0547">Nucleotide-binding</keyword>
<comment type="similarity">
    <text evidence="3">Belongs to the MoxR family.</text>
</comment>
<dbReference type="Gene3D" id="1.10.8.80">
    <property type="entry name" value="Magnesium chelatase subunit I, C-Terminal domain"/>
    <property type="match status" value="1"/>
</dbReference>
<dbReference type="SUPFAM" id="SSF52540">
    <property type="entry name" value="P-loop containing nucleoside triphosphate hydrolases"/>
    <property type="match status" value="1"/>
</dbReference>